<feature type="domain" description="J" evidence="3">
    <location>
        <begin position="1"/>
        <end position="66"/>
    </location>
</feature>
<feature type="region of interest" description="Disordered" evidence="1">
    <location>
        <begin position="68"/>
        <end position="151"/>
    </location>
</feature>
<dbReference type="AlphaFoldDB" id="A0A6G1HTN9"/>
<feature type="non-terminal residue" evidence="4">
    <location>
        <position position="213"/>
    </location>
</feature>
<dbReference type="SUPFAM" id="SSF46565">
    <property type="entry name" value="Chaperone J-domain"/>
    <property type="match status" value="1"/>
</dbReference>
<dbReference type="PRINTS" id="PR00625">
    <property type="entry name" value="JDOMAIN"/>
</dbReference>
<keyword evidence="2" id="KW-0472">Membrane</keyword>
<dbReference type="Gene3D" id="1.10.287.110">
    <property type="entry name" value="DnaJ domain"/>
    <property type="match status" value="1"/>
</dbReference>
<reference evidence="4" key="1">
    <citation type="journal article" date="2020" name="Stud. Mycol.">
        <title>101 Dothideomycetes genomes: a test case for predicting lifestyles and emergence of pathogens.</title>
        <authorList>
            <person name="Haridas S."/>
            <person name="Albert R."/>
            <person name="Binder M."/>
            <person name="Bloem J."/>
            <person name="Labutti K."/>
            <person name="Salamov A."/>
            <person name="Andreopoulos B."/>
            <person name="Baker S."/>
            <person name="Barry K."/>
            <person name="Bills G."/>
            <person name="Bluhm B."/>
            <person name="Cannon C."/>
            <person name="Castanera R."/>
            <person name="Culley D."/>
            <person name="Daum C."/>
            <person name="Ezra D."/>
            <person name="Gonzalez J."/>
            <person name="Henrissat B."/>
            <person name="Kuo A."/>
            <person name="Liang C."/>
            <person name="Lipzen A."/>
            <person name="Lutzoni F."/>
            <person name="Magnuson J."/>
            <person name="Mondo S."/>
            <person name="Nolan M."/>
            <person name="Ohm R."/>
            <person name="Pangilinan J."/>
            <person name="Park H.-J."/>
            <person name="Ramirez L."/>
            <person name="Alfaro M."/>
            <person name="Sun H."/>
            <person name="Tritt A."/>
            <person name="Yoshinaga Y."/>
            <person name="Zwiers L.-H."/>
            <person name="Turgeon B."/>
            <person name="Goodwin S."/>
            <person name="Spatafora J."/>
            <person name="Crous P."/>
            <person name="Grigoriev I."/>
        </authorList>
    </citation>
    <scope>NUCLEOTIDE SEQUENCE</scope>
    <source>
        <strain evidence="4">CBS 262.69</strain>
    </source>
</reference>
<dbReference type="InterPro" id="IPR036869">
    <property type="entry name" value="J_dom_sf"/>
</dbReference>
<dbReference type="InterPro" id="IPR053025">
    <property type="entry name" value="Mito_ATP_Synthase-Asso"/>
</dbReference>
<dbReference type="PANTHER" id="PTHR44873">
    <property type="entry name" value="DNAJ HOMOLOG SUBFAMILY C MEMBER 30, MITOCHONDRIAL"/>
    <property type="match status" value="1"/>
</dbReference>
<sequence>DHYATLSVPPHATPAQIKSQFYTLSKLHHPDRNPGNPSSASKFVAISEAYHVLSSPAARAKYDAQFTRPVHHRHTHPTGSHSSHAAGPAGSRPASGLSRRRTQFKGPPPSFYRSGGYGAHSAKRTEHQTKAESAGSGSTGGMGFGQEVPGPEPFIPHWDRAGHFRTHESIRKWRETRAERGRMSGLDEERVGGSMIVNFFLVTGVVALVIAVP</sequence>
<feature type="compositionally biased region" description="Low complexity" evidence="1">
    <location>
        <begin position="77"/>
        <end position="96"/>
    </location>
</feature>
<dbReference type="EMBL" id="ML996698">
    <property type="protein sequence ID" value="KAF2399199.1"/>
    <property type="molecule type" value="Genomic_DNA"/>
</dbReference>
<accession>A0A6G1HTN9</accession>
<dbReference type="InterPro" id="IPR001623">
    <property type="entry name" value="DnaJ_domain"/>
</dbReference>
<evidence type="ECO:0000256" key="2">
    <source>
        <dbReference type="SAM" id="Phobius"/>
    </source>
</evidence>
<evidence type="ECO:0000256" key="1">
    <source>
        <dbReference type="SAM" id="MobiDB-lite"/>
    </source>
</evidence>
<dbReference type="SMART" id="SM00271">
    <property type="entry name" value="DnaJ"/>
    <property type="match status" value="1"/>
</dbReference>
<dbReference type="Pfam" id="PF00226">
    <property type="entry name" value="DnaJ"/>
    <property type="match status" value="1"/>
</dbReference>
<feature type="transmembrane region" description="Helical" evidence="2">
    <location>
        <begin position="191"/>
        <end position="212"/>
    </location>
</feature>
<proteinExistence type="predicted"/>
<protein>
    <submittedName>
        <fullName evidence="4">DnaJ-domain-containing protein</fullName>
    </submittedName>
</protein>
<dbReference type="PROSITE" id="PS50076">
    <property type="entry name" value="DNAJ_2"/>
    <property type="match status" value="1"/>
</dbReference>
<dbReference type="CDD" id="cd06257">
    <property type="entry name" value="DnaJ"/>
    <property type="match status" value="1"/>
</dbReference>
<keyword evidence="2" id="KW-0812">Transmembrane</keyword>
<organism evidence="4 5">
    <name type="scientific">Trichodelitschia bisporula</name>
    <dbReference type="NCBI Taxonomy" id="703511"/>
    <lineage>
        <taxon>Eukaryota</taxon>
        <taxon>Fungi</taxon>
        <taxon>Dikarya</taxon>
        <taxon>Ascomycota</taxon>
        <taxon>Pezizomycotina</taxon>
        <taxon>Dothideomycetes</taxon>
        <taxon>Dothideomycetes incertae sedis</taxon>
        <taxon>Phaeotrichales</taxon>
        <taxon>Phaeotrichaceae</taxon>
        <taxon>Trichodelitschia</taxon>
    </lineage>
</organism>
<keyword evidence="2" id="KW-1133">Transmembrane helix</keyword>
<evidence type="ECO:0000313" key="5">
    <source>
        <dbReference type="Proteomes" id="UP000799640"/>
    </source>
</evidence>
<dbReference type="PANTHER" id="PTHR44873:SF1">
    <property type="entry name" value="DNAJ HOMOLOG SUBFAMILY C MEMBER 30, MITOCHONDRIAL"/>
    <property type="match status" value="1"/>
</dbReference>
<keyword evidence="5" id="KW-1185">Reference proteome</keyword>
<name>A0A6G1HTN9_9PEZI</name>
<evidence type="ECO:0000259" key="3">
    <source>
        <dbReference type="PROSITE" id="PS50076"/>
    </source>
</evidence>
<feature type="non-terminal residue" evidence="4">
    <location>
        <position position="1"/>
    </location>
</feature>
<gene>
    <name evidence="4" type="ORF">EJ06DRAFT_450711</name>
</gene>
<dbReference type="Proteomes" id="UP000799640">
    <property type="component" value="Unassembled WGS sequence"/>
</dbReference>
<evidence type="ECO:0000313" key="4">
    <source>
        <dbReference type="EMBL" id="KAF2399199.1"/>
    </source>
</evidence>
<dbReference type="OrthoDB" id="10250354at2759"/>